<dbReference type="Proteomes" id="UP000584663">
    <property type="component" value="Unassembled WGS sequence"/>
</dbReference>
<evidence type="ECO:0000256" key="2">
    <source>
        <dbReference type="RuleBase" id="RU362097"/>
    </source>
</evidence>
<dbReference type="Pfam" id="PF02321">
    <property type="entry name" value="OEP"/>
    <property type="match status" value="2"/>
</dbReference>
<protein>
    <submittedName>
        <fullName evidence="4">Efflux transporter outer membrane subunit</fullName>
    </submittedName>
    <submittedName>
        <fullName evidence="3">NodT family efflux transporter outer membrane factor (OMF) lipoprotein</fullName>
    </submittedName>
</protein>
<reference evidence="3 5" key="1">
    <citation type="submission" date="2020-08" db="EMBL/GenBank/DDBJ databases">
        <title>Genomic Encyclopedia of Type Strains, Phase IV (KMG-IV): sequencing the most valuable type-strain genomes for metagenomic binning, comparative biology and taxonomic classification.</title>
        <authorList>
            <person name="Goeker M."/>
        </authorList>
    </citation>
    <scope>NUCLEOTIDE SEQUENCE [LARGE SCALE GENOMIC DNA]</scope>
    <source>
        <strain evidence="3 5">DSM 14562</strain>
    </source>
</reference>
<evidence type="ECO:0000313" key="3">
    <source>
        <dbReference type="EMBL" id="MBB4609292.1"/>
    </source>
</evidence>
<dbReference type="Gene3D" id="2.20.200.10">
    <property type="entry name" value="Outer membrane efflux proteins (OEP)"/>
    <property type="match status" value="1"/>
</dbReference>
<dbReference type="PANTHER" id="PTHR30203">
    <property type="entry name" value="OUTER MEMBRANE CATION EFFLUX PROTEIN"/>
    <property type="match status" value="1"/>
</dbReference>
<comment type="caution">
    <text evidence="4">The sequence shown here is derived from an EMBL/GenBank/DDBJ whole genome shotgun (WGS) entry which is preliminary data.</text>
</comment>
<keyword evidence="2" id="KW-0732">Signal</keyword>
<organism evidence="4 6">
    <name type="scientific">Sphingomonas yabuuchiae</name>
    <dbReference type="NCBI Taxonomy" id="172044"/>
    <lineage>
        <taxon>Bacteria</taxon>
        <taxon>Pseudomonadati</taxon>
        <taxon>Pseudomonadota</taxon>
        <taxon>Alphaproteobacteria</taxon>
        <taxon>Sphingomonadales</taxon>
        <taxon>Sphingomonadaceae</taxon>
        <taxon>Sphingomonas</taxon>
    </lineage>
</organism>
<proteinExistence type="inferred from homology"/>
<dbReference type="InterPro" id="IPR003423">
    <property type="entry name" value="OMP_efflux"/>
</dbReference>
<dbReference type="PANTHER" id="PTHR30203:SF33">
    <property type="entry name" value="BLR4455 PROTEIN"/>
    <property type="match status" value="1"/>
</dbReference>
<keyword evidence="2" id="KW-1134">Transmembrane beta strand</keyword>
<dbReference type="AlphaFoldDB" id="A0AA40ZY58"/>
<dbReference type="RefSeq" id="WP_184105282.1">
    <property type="nucleotide sequence ID" value="NZ_JACHNX010000004.1"/>
</dbReference>
<sequence>MAKPLRRWVAGATLALMGGCSMAPAYRPPVLPTPVAYKEMPTAGDAIWKPVDTATTALTAALTADWWTGFGDPLLDRLEARIDSDNPTLAGALARYDMARATLAGARSGLFPRVELTPSLLRNRQSDERPLRGGSQPDFYTAATLGGDISYEADLWGRVRNSVASGRALAEASRDDLAAVKLALQGQLAADFVRLRGQDQQLALLSQTIDAFARADALTRDRFRGGIATGMDVGRAGALLGEARAQYAALQADRAVTEHAIASLVGQPASIFSIPRRDIPLHLPSVPVGVPSALLAKRPDVAAAERRMAAANARIGVAEAAFFPQITLGGTGGFQSTALAGLVAAPNIFWAIGPGAILNLFDGGKRRADVAAARADWDAAAADYRARALGAFQDVEDALATLHHLDEAQAAQDQAVRSAASTSAIALDRYIKGAATYLDVATAQENLLRDQQSALSLETQRLTATVALARALGGGSAFARPAPGCDLIQRAASARRPLSFSINPSGR</sequence>
<keyword evidence="2" id="KW-0564">Palmitate</keyword>
<feature type="signal peptide" evidence="2">
    <location>
        <begin position="1"/>
        <end position="25"/>
    </location>
</feature>
<dbReference type="Proteomes" id="UP000704529">
    <property type="component" value="Unassembled WGS sequence"/>
</dbReference>
<dbReference type="EMBL" id="JAFHKU010000128">
    <property type="protein sequence ID" value="MBN3558573.1"/>
    <property type="molecule type" value="Genomic_DNA"/>
</dbReference>
<evidence type="ECO:0000256" key="1">
    <source>
        <dbReference type="ARBA" id="ARBA00007613"/>
    </source>
</evidence>
<gene>
    <name evidence="3" type="ORF">GGQ89_001504</name>
    <name evidence="4" type="ORF">JYA60_10080</name>
</gene>
<dbReference type="EMBL" id="JACHNX010000004">
    <property type="protein sequence ID" value="MBB4609292.1"/>
    <property type="molecule type" value="Genomic_DNA"/>
</dbReference>
<keyword evidence="2" id="KW-0812">Transmembrane</keyword>
<dbReference type="GO" id="GO:0015562">
    <property type="term" value="F:efflux transmembrane transporter activity"/>
    <property type="evidence" value="ECO:0007669"/>
    <property type="project" value="InterPro"/>
</dbReference>
<dbReference type="InterPro" id="IPR010131">
    <property type="entry name" value="MdtP/NodT-like"/>
</dbReference>
<name>A0AA40ZY58_9SPHN</name>
<dbReference type="GO" id="GO:0005886">
    <property type="term" value="C:plasma membrane"/>
    <property type="evidence" value="ECO:0007669"/>
    <property type="project" value="UniProtKB-SubCell"/>
</dbReference>
<dbReference type="NCBIfam" id="TIGR01845">
    <property type="entry name" value="outer_NodT"/>
    <property type="match status" value="1"/>
</dbReference>
<reference evidence="4" key="2">
    <citation type="submission" date="2021-01" db="EMBL/GenBank/DDBJ databases">
        <title>Genome Sequencing of Type Strains.</title>
        <authorList>
            <person name="Lemaire J.F."/>
            <person name="Inderbitzin P."/>
            <person name="Collins S.B."/>
            <person name="Wespe N."/>
            <person name="Knight-Connoni V."/>
        </authorList>
    </citation>
    <scope>NUCLEOTIDE SEQUENCE</scope>
    <source>
        <strain evidence="4">DSM 14562</strain>
    </source>
</reference>
<feature type="chain" id="PRO_5041485695" evidence="2">
    <location>
        <begin position="26"/>
        <end position="507"/>
    </location>
</feature>
<evidence type="ECO:0000313" key="4">
    <source>
        <dbReference type="EMBL" id="MBN3558573.1"/>
    </source>
</evidence>
<comment type="similarity">
    <text evidence="1 2">Belongs to the outer membrane factor (OMF) (TC 1.B.17) family.</text>
</comment>
<dbReference type="PROSITE" id="PS51257">
    <property type="entry name" value="PROKAR_LIPOPROTEIN"/>
    <property type="match status" value="1"/>
</dbReference>
<keyword evidence="5" id="KW-1185">Reference proteome</keyword>
<keyword evidence="2" id="KW-0472">Membrane</keyword>
<dbReference type="Gene3D" id="1.20.1600.10">
    <property type="entry name" value="Outer membrane efflux proteins (OEP)"/>
    <property type="match status" value="1"/>
</dbReference>
<keyword evidence="2 3" id="KW-0449">Lipoprotein</keyword>
<evidence type="ECO:0000313" key="6">
    <source>
        <dbReference type="Proteomes" id="UP000704529"/>
    </source>
</evidence>
<accession>A0AA40ZY58</accession>
<evidence type="ECO:0000313" key="5">
    <source>
        <dbReference type="Proteomes" id="UP000584663"/>
    </source>
</evidence>
<dbReference type="SUPFAM" id="SSF56954">
    <property type="entry name" value="Outer membrane efflux proteins (OEP)"/>
    <property type="match status" value="1"/>
</dbReference>
<comment type="subcellular location">
    <subcellularLocation>
        <location evidence="2">Cell membrane</location>
        <topology evidence="2">Lipid-anchor</topology>
    </subcellularLocation>
</comment>